<feature type="compositionally biased region" description="Low complexity" evidence="1">
    <location>
        <begin position="140"/>
        <end position="158"/>
    </location>
</feature>
<dbReference type="KEGG" id="rcu:8288020"/>
<feature type="region of interest" description="Disordered" evidence="1">
    <location>
        <begin position="186"/>
        <end position="212"/>
    </location>
</feature>
<evidence type="ECO:0000313" key="3">
    <source>
        <dbReference type="Proteomes" id="UP000008311"/>
    </source>
</evidence>
<name>B9RCT6_RICCO</name>
<protein>
    <submittedName>
        <fullName evidence="2">Uncharacterized protein</fullName>
    </submittedName>
</protein>
<organism evidence="2 3">
    <name type="scientific">Ricinus communis</name>
    <name type="common">Castor bean</name>
    <dbReference type="NCBI Taxonomy" id="3988"/>
    <lineage>
        <taxon>Eukaryota</taxon>
        <taxon>Viridiplantae</taxon>
        <taxon>Streptophyta</taxon>
        <taxon>Embryophyta</taxon>
        <taxon>Tracheophyta</taxon>
        <taxon>Spermatophyta</taxon>
        <taxon>Magnoliopsida</taxon>
        <taxon>eudicotyledons</taxon>
        <taxon>Gunneridae</taxon>
        <taxon>Pentapetalae</taxon>
        <taxon>rosids</taxon>
        <taxon>fabids</taxon>
        <taxon>Malpighiales</taxon>
        <taxon>Euphorbiaceae</taxon>
        <taxon>Acalyphoideae</taxon>
        <taxon>Acalypheae</taxon>
        <taxon>Ricinus</taxon>
    </lineage>
</organism>
<evidence type="ECO:0000313" key="2">
    <source>
        <dbReference type="EMBL" id="EEF51357.1"/>
    </source>
</evidence>
<gene>
    <name evidence="2" type="ORF">RCOM_1692120</name>
</gene>
<accession>B9RCT6</accession>
<dbReference type="PANTHER" id="PTHR36048:SF1">
    <property type="entry name" value="RIBOSOME MATURATION FACTOR"/>
    <property type="match status" value="1"/>
</dbReference>
<proteinExistence type="predicted"/>
<dbReference type="eggNOG" id="ENOG502RXW7">
    <property type="taxonomic scope" value="Eukaryota"/>
</dbReference>
<feature type="region of interest" description="Disordered" evidence="1">
    <location>
        <begin position="132"/>
        <end position="169"/>
    </location>
</feature>
<dbReference type="Proteomes" id="UP000008311">
    <property type="component" value="Unassembled WGS sequence"/>
</dbReference>
<keyword evidence="3" id="KW-1185">Reference proteome</keyword>
<dbReference type="PANTHER" id="PTHR36048">
    <property type="entry name" value="RIBOSOME MATURATION FACTOR"/>
    <property type="match status" value="1"/>
</dbReference>
<dbReference type="InParanoid" id="B9RCT6"/>
<sequence length="212" mass="24356">MATKPLTREEIANTEKKLDMPLDDIIKMSKNTTKPKKLQRAPNKSQKLFSNVAQEKALKVQRYMDSRPFVRQGALAKKRSNFQGNQFPLTTEVARKAAFAPFRSRPFDRNVVANSEKARNRALMVQRRAANGGFAAKSTQQQQQQHREQQQQQQQQQQGDGGGKPRPRTLDLRFANMKEERMRVLSRRNNAVQHNGNGGRPRVPWARGRFGY</sequence>
<dbReference type="STRING" id="3988.B9RCT6"/>
<reference evidence="3" key="1">
    <citation type="journal article" date="2010" name="Nat. Biotechnol.">
        <title>Draft genome sequence of the oilseed species Ricinus communis.</title>
        <authorList>
            <person name="Chan A.P."/>
            <person name="Crabtree J."/>
            <person name="Zhao Q."/>
            <person name="Lorenzi H."/>
            <person name="Orvis J."/>
            <person name="Puiu D."/>
            <person name="Melake-Berhan A."/>
            <person name="Jones K.M."/>
            <person name="Redman J."/>
            <person name="Chen G."/>
            <person name="Cahoon E.B."/>
            <person name="Gedil M."/>
            <person name="Stanke M."/>
            <person name="Haas B.J."/>
            <person name="Wortman J.R."/>
            <person name="Fraser-Liggett C.M."/>
            <person name="Ravel J."/>
            <person name="Rabinowicz P.D."/>
        </authorList>
    </citation>
    <scope>NUCLEOTIDE SEQUENCE [LARGE SCALE GENOMIC DNA]</scope>
    <source>
        <strain evidence="3">cv. Hale</strain>
    </source>
</reference>
<dbReference type="EMBL" id="EQ973774">
    <property type="protein sequence ID" value="EEF51357.1"/>
    <property type="molecule type" value="Genomic_DNA"/>
</dbReference>
<evidence type="ECO:0000256" key="1">
    <source>
        <dbReference type="SAM" id="MobiDB-lite"/>
    </source>
</evidence>
<dbReference type="AlphaFoldDB" id="B9RCT6"/>
<dbReference type="FunCoup" id="B9RCT6">
    <property type="interactions" value="240"/>
</dbReference>
<dbReference type="OrthoDB" id="1902342at2759"/>